<dbReference type="EMBL" id="KE125081">
    <property type="protein sequence ID" value="EPB71890.1"/>
    <property type="molecule type" value="Genomic_DNA"/>
</dbReference>
<evidence type="ECO:0000313" key="2">
    <source>
        <dbReference type="Proteomes" id="UP000054495"/>
    </source>
</evidence>
<dbReference type="Proteomes" id="UP000054495">
    <property type="component" value="Unassembled WGS sequence"/>
</dbReference>
<sequence length="66" mass="7572">MRTAAVQHGLVHKGPNADALYSATDLWRSYFAQKLLHMVGETVAFYPANAIQTRDFHYFDDIRSEE</sequence>
<evidence type="ECO:0000313" key="1">
    <source>
        <dbReference type="EMBL" id="EPB71890.1"/>
    </source>
</evidence>
<accession>A0A0D6LIL8</accession>
<protein>
    <submittedName>
        <fullName evidence="1">Uncharacterized protein</fullName>
    </submittedName>
</protein>
<name>A0A0D6LIL8_9BILA</name>
<dbReference type="Pfam" id="PF03385">
    <property type="entry name" value="STELLO"/>
    <property type="match status" value="1"/>
</dbReference>
<dbReference type="AlphaFoldDB" id="A0A0D6LIL8"/>
<dbReference type="PANTHER" id="PTHR31362">
    <property type="entry name" value="GLYCOSYLTRANSFERASE STELLO1-RELATED"/>
    <property type="match status" value="1"/>
</dbReference>
<reference evidence="1 2" key="1">
    <citation type="submission" date="2013-05" db="EMBL/GenBank/DDBJ databases">
        <title>Draft genome of the parasitic nematode Anyclostoma ceylanicum.</title>
        <authorList>
            <person name="Mitreva M."/>
        </authorList>
    </citation>
    <scope>NUCLEOTIDE SEQUENCE [LARGE SCALE GENOMIC DNA]</scope>
</reference>
<gene>
    <name evidence="1" type="ORF">ANCCEY_09015</name>
</gene>
<dbReference type="PANTHER" id="PTHR31362:SF0">
    <property type="entry name" value="EXOSTOSIN DOMAIN-CONTAINING PROTEIN-RELATED"/>
    <property type="match status" value="1"/>
</dbReference>
<proteinExistence type="predicted"/>
<dbReference type="InterPro" id="IPR005049">
    <property type="entry name" value="STL-like"/>
</dbReference>
<organism evidence="1 2">
    <name type="scientific">Ancylostoma ceylanicum</name>
    <dbReference type="NCBI Taxonomy" id="53326"/>
    <lineage>
        <taxon>Eukaryota</taxon>
        <taxon>Metazoa</taxon>
        <taxon>Ecdysozoa</taxon>
        <taxon>Nematoda</taxon>
        <taxon>Chromadorea</taxon>
        <taxon>Rhabditida</taxon>
        <taxon>Rhabditina</taxon>
        <taxon>Rhabditomorpha</taxon>
        <taxon>Strongyloidea</taxon>
        <taxon>Ancylostomatidae</taxon>
        <taxon>Ancylostomatinae</taxon>
        <taxon>Ancylostoma</taxon>
    </lineage>
</organism>
<keyword evidence="2" id="KW-1185">Reference proteome</keyword>